<evidence type="ECO:0000256" key="1">
    <source>
        <dbReference type="ARBA" id="ARBA00005417"/>
    </source>
</evidence>
<dbReference type="STRING" id="1224947.SAMN05216480_101732"/>
<comment type="similarity">
    <text evidence="1">Belongs to the ABC transporter superfamily.</text>
</comment>
<dbReference type="InterPro" id="IPR027417">
    <property type="entry name" value="P-loop_NTPase"/>
</dbReference>
<evidence type="ECO:0000256" key="2">
    <source>
        <dbReference type="ARBA" id="ARBA00022448"/>
    </source>
</evidence>
<dbReference type="PROSITE" id="PS50893">
    <property type="entry name" value="ABC_TRANSPORTER_2"/>
    <property type="match status" value="1"/>
</dbReference>
<dbReference type="InterPro" id="IPR003439">
    <property type="entry name" value="ABC_transporter-like_ATP-bd"/>
</dbReference>
<keyword evidence="2" id="KW-0813">Transport</keyword>
<dbReference type="Pfam" id="PF00005">
    <property type="entry name" value="ABC_tran"/>
    <property type="match status" value="1"/>
</dbReference>
<evidence type="ECO:0000259" key="5">
    <source>
        <dbReference type="PROSITE" id="PS50893"/>
    </source>
</evidence>
<dbReference type="Proteomes" id="UP000199138">
    <property type="component" value="Unassembled WGS sequence"/>
</dbReference>
<dbReference type="EMBL" id="FPBK01000001">
    <property type="protein sequence ID" value="SFU32390.1"/>
    <property type="molecule type" value="Genomic_DNA"/>
</dbReference>
<dbReference type="PANTHER" id="PTHR42734">
    <property type="entry name" value="METAL TRANSPORT SYSTEM ATP-BINDING PROTEIN TM_0124-RELATED"/>
    <property type="match status" value="1"/>
</dbReference>
<gene>
    <name evidence="6" type="ORF">SAMN05216480_101732</name>
</gene>
<dbReference type="GO" id="GO:0005524">
    <property type="term" value="F:ATP binding"/>
    <property type="evidence" value="ECO:0007669"/>
    <property type="project" value="UniProtKB-KW"/>
</dbReference>
<keyword evidence="7" id="KW-1185">Reference proteome</keyword>
<evidence type="ECO:0000313" key="7">
    <source>
        <dbReference type="Proteomes" id="UP000199138"/>
    </source>
</evidence>
<dbReference type="Gene3D" id="3.40.50.300">
    <property type="entry name" value="P-loop containing nucleotide triphosphate hydrolases"/>
    <property type="match status" value="2"/>
</dbReference>
<name>A0A1I7F890_9FLAO</name>
<dbReference type="AlphaFoldDB" id="A0A1I7F890"/>
<dbReference type="InterPro" id="IPR003593">
    <property type="entry name" value="AAA+_ATPase"/>
</dbReference>
<dbReference type="SUPFAM" id="SSF52540">
    <property type="entry name" value="P-loop containing nucleoside triphosphate hydrolases"/>
    <property type="match status" value="2"/>
</dbReference>
<sequence>MESVLIFHNNQTNTHDIADKLRKNQFSEIELKSISNIKVYNPKALEAFIREEEIHDTNVFNTTGQPIKTMSGGEQKKAMLNYLVTQAPEVLILDNPFDHLDLASQEALKNRLEKLAEKSQIIVLASRKEDAPNFISKKYKVENDSLIPFEDSGNSETIHADIQIPEPIIHQTFEAPYLIQLKNVSVSYGEKHILKDINWNIKPGEFWQLIGPNGSGKTTILSMITGDNVKGYGQDLFLFGKKKGTGETVWELKEKIGYFTTALTQQFNGNNTTLEMVIGGFFDAVGLYNKATDLQKQIAFQWLKVINLENEINTRFRNLSLGKQRMVMIARAMVKHPLLLILDEPTTGLDDENAQLLVSFINKIAAESKTTILYVSHRKETGLQPDYNFTLQPTIHGSEGFIN</sequence>
<dbReference type="RefSeq" id="WP_093023062.1">
    <property type="nucleotide sequence ID" value="NZ_FPBK01000001.1"/>
</dbReference>
<evidence type="ECO:0000256" key="3">
    <source>
        <dbReference type="ARBA" id="ARBA00022741"/>
    </source>
</evidence>
<accession>A0A1I7F890</accession>
<evidence type="ECO:0000313" key="6">
    <source>
        <dbReference type="EMBL" id="SFU32390.1"/>
    </source>
</evidence>
<organism evidence="6 7">
    <name type="scientific">Pustulibacterium marinum</name>
    <dbReference type="NCBI Taxonomy" id="1224947"/>
    <lineage>
        <taxon>Bacteria</taxon>
        <taxon>Pseudomonadati</taxon>
        <taxon>Bacteroidota</taxon>
        <taxon>Flavobacteriia</taxon>
        <taxon>Flavobacteriales</taxon>
        <taxon>Flavobacteriaceae</taxon>
        <taxon>Pustulibacterium</taxon>
    </lineage>
</organism>
<reference evidence="6 7" key="1">
    <citation type="submission" date="2016-10" db="EMBL/GenBank/DDBJ databases">
        <authorList>
            <person name="de Groot N.N."/>
        </authorList>
    </citation>
    <scope>NUCLEOTIDE SEQUENCE [LARGE SCALE GENOMIC DNA]</scope>
    <source>
        <strain evidence="6 7">CGMCC 1.12333</strain>
    </source>
</reference>
<feature type="domain" description="ABC transporter" evidence="5">
    <location>
        <begin position="179"/>
        <end position="402"/>
    </location>
</feature>
<dbReference type="PANTHER" id="PTHR42734:SF17">
    <property type="entry name" value="METAL TRANSPORT SYSTEM ATP-BINDING PROTEIN TM_0124-RELATED"/>
    <property type="match status" value="1"/>
</dbReference>
<dbReference type="InterPro" id="IPR050153">
    <property type="entry name" value="Metal_Ion_Import_ABC"/>
</dbReference>
<keyword evidence="3" id="KW-0547">Nucleotide-binding</keyword>
<dbReference type="OrthoDB" id="9789994at2"/>
<dbReference type="SMART" id="SM00382">
    <property type="entry name" value="AAA"/>
    <property type="match status" value="1"/>
</dbReference>
<dbReference type="GO" id="GO:0016887">
    <property type="term" value="F:ATP hydrolysis activity"/>
    <property type="evidence" value="ECO:0007669"/>
    <property type="project" value="InterPro"/>
</dbReference>
<proteinExistence type="inferred from homology"/>
<keyword evidence="4 6" id="KW-0067">ATP-binding</keyword>
<evidence type="ECO:0000256" key="4">
    <source>
        <dbReference type="ARBA" id="ARBA00022840"/>
    </source>
</evidence>
<protein>
    <submittedName>
        <fullName evidence="6">Molybdate transport system ATP-binding protein</fullName>
    </submittedName>
</protein>